<dbReference type="InterPro" id="IPR052519">
    <property type="entry name" value="Euk-type_GlcNAc_Kinase"/>
</dbReference>
<evidence type="ECO:0008006" key="3">
    <source>
        <dbReference type="Google" id="ProtNLM"/>
    </source>
</evidence>
<dbReference type="PANTHER" id="PTHR43190">
    <property type="entry name" value="N-ACETYL-D-GLUCOSAMINE KINASE"/>
    <property type="match status" value="1"/>
</dbReference>
<sequence>MKLIADSGSTKTDWCLISAGQEVCKFATEGYNPFFVDSKYIFDSLGNSIPQFIDTSKISEVVFYGAGCQDEKKVLVVNALEQFFRGAALQVEVDLLAAARGLLQRNAGFVAILGTGTNTCTYDGVQIDQQIESLGFLMGDEGSGSYMGRKILSDYIRGRMPEAARKLFYQEYKKTPAVIMDEVYSTPLPNRYCANYVLFLNHPEMDKAYSEGVIRDSFHDFFENLVSAYPEFRTLIFNCVGSVGYYYADTLRETADAFGMETGAIVPNLIDHLVAYHLHDN</sequence>
<accession>A0ABN7RJ54</accession>
<name>A0ABN7RJ54_9BACT</name>
<dbReference type="Gene3D" id="1.10.720.160">
    <property type="match status" value="1"/>
</dbReference>
<dbReference type="RefSeq" id="WP_215235535.1">
    <property type="nucleotide sequence ID" value="NZ_CAJRAU010000006.1"/>
</dbReference>
<proteinExistence type="predicted"/>
<dbReference type="InterPro" id="IPR043129">
    <property type="entry name" value="ATPase_NBD"/>
</dbReference>
<comment type="caution">
    <text evidence="1">The sequence shown here is derived from an EMBL/GenBank/DDBJ whole genome shotgun (WGS) entry which is preliminary data.</text>
</comment>
<keyword evidence="2" id="KW-1185">Reference proteome</keyword>
<dbReference type="Gene3D" id="3.30.420.40">
    <property type="match status" value="2"/>
</dbReference>
<dbReference type="EMBL" id="CAJRAU010000006">
    <property type="protein sequence ID" value="CAG5072699.1"/>
    <property type="molecule type" value="Genomic_DNA"/>
</dbReference>
<dbReference type="SUPFAM" id="SSF53067">
    <property type="entry name" value="Actin-like ATPase domain"/>
    <property type="match status" value="2"/>
</dbReference>
<evidence type="ECO:0000313" key="2">
    <source>
        <dbReference type="Proteomes" id="UP000679725"/>
    </source>
</evidence>
<reference evidence="1 2" key="1">
    <citation type="submission" date="2021-04" db="EMBL/GenBank/DDBJ databases">
        <authorList>
            <person name="Rodrigo-Torres L."/>
            <person name="Arahal R. D."/>
            <person name="Lucena T."/>
        </authorList>
    </citation>
    <scope>NUCLEOTIDE SEQUENCE [LARGE SCALE GENOMIC DNA]</scope>
    <source>
        <strain evidence="1 2">CECT 9623</strain>
    </source>
</reference>
<dbReference type="Proteomes" id="UP000679725">
    <property type="component" value="Unassembled WGS sequence"/>
</dbReference>
<dbReference type="PANTHER" id="PTHR43190:SF3">
    <property type="entry name" value="N-ACETYL-D-GLUCOSAMINE KINASE"/>
    <property type="match status" value="1"/>
</dbReference>
<gene>
    <name evidence="1" type="ORF">DYBT9623_04261</name>
</gene>
<dbReference type="CDD" id="cd24079">
    <property type="entry name" value="ASKHA_NBD_PG1100-like"/>
    <property type="match status" value="1"/>
</dbReference>
<organism evidence="1 2">
    <name type="scientific">Dyadobacter linearis</name>
    <dbReference type="NCBI Taxonomy" id="2823330"/>
    <lineage>
        <taxon>Bacteria</taxon>
        <taxon>Pseudomonadati</taxon>
        <taxon>Bacteroidota</taxon>
        <taxon>Cytophagia</taxon>
        <taxon>Cytophagales</taxon>
        <taxon>Spirosomataceae</taxon>
        <taxon>Dyadobacter</taxon>
    </lineage>
</organism>
<protein>
    <recommendedName>
        <fullName evidence="3">N-acetylglucosamine kinase</fullName>
    </recommendedName>
</protein>
<evidence type="ECO:0000313" key="1">
    <source>
        <dbReference type="EMBL" id="CAG5072699.1"/>
    </source>
</evidence>